<dbReference type="AlphaFoldDB" id="A0AAD4BQC1"/>
<evidence type="ECO:0000256" key="1">
    <source>
        <dbReference type="SAM" id="SignalP"/>
    </source>
</evidence>
<comment type="caution">
    <text evidence="2">The sequence shown here is derived from an EMBL/GenBank/DDBJ whole genome shotgun (WGS) entry which is preliminary data.</text>
</comment>
<keyword evidence="1" id="KW-0732">Signal</keyword>
<accession>A0AAD4BQC1</accession>
<dbReference type="Proteomes" id="UP001194468">
    <property type="component" value="Unassembled WGS sequence"/>
</dbReference>
<dbReference type="EMBL" id="WHUW01000020">
    <property type="protein sequence ID" value="KAF8436854.1"/>
    <property type="molecule type" value="Genomic_DNA"/>
</dbReference>
<evidence type="ECO:0000313" key="2">
    <source>
        <dbReference type="EMBL" id="KAF8436854.1"/>
    </source>
</evidence>
<name>A0AAD4BQC1_BOLED</name>
<reference evidence="2" key="1">
    <citation type="submission" date="2019-10" db="EMBL/GenBank/DDBJ databases">
        <authorList>
            <consortium name="DOE Joint Genome Institute"/>
            <person name="Kuo A."/>
            <person name="Miyauchi S."/>
            <person name="Kiss E."/>
            <person name="Drula E."/>
            <person name="Kohler A."/>
            <person name="Sanchez-Garcia M."/>
            <person name="Andreopoulos B."/>
            <person name="Barry K.W."/>
            <person name="Bonito G."/>
            <person name="Buee M."/>
            <person name="Carver A."/>
            <person name="Chen C."/>
            <person name="Cichocki N."/>
            <person name="Clum A."/>
            <person name="Culley D."/>
            <person name="Crous P.W."/>
            <person name="Fauchery L."/>
            <person name="Girlanda M."/>
            <person name="Hayes R."/>
            <person name="Keri Z."/>
            <person name="LaButti K."/>
            <person name="Lipzen A."/>
            <person name="Lombard V."/>
            <person name="Magnuson J."/>
            <person name="Maillard F."/>
            <person name="Morin E."/>
            <person name="Murat C."/>
            <person name="Nolan M."/>
            <person name="Ohm R."/>
            <person name="Pangilinan J."/>
            <person name="Pereira M."/>
            <person name="Perotto S."/>
            <person name="Peter M."/>
            <person name="Riley R."/>
            <person name="Sitrit Y."/>
            <person name="Stielow B."/>
            <person name="Szollosi G."/>
            <person name="Zifcakova L."/>
            <person name="Stursova M."/>
            <person name="Spatafora J.W."/>
            <person name="Tedersoo L."/>
            <person name="Vaario L.-M."/>
            <person name="Yamada A."/>
            <person name="Yan M."/>
            <person name="Wang P."/>
            <person name="Xu J."/>
            <person name="Bruns T."/>
            <person name="Baldrian P."/>
            <person name="Vilgalys R."/>
            <person name="Henrissat B."/>
            <person name="Grigoriev I.V."/>
            <person name="Hibbett D."/>
            <person name="Nagy L.G."/>
            <person name="Martin F.M."/>
        </authorList>
    </citation>
    <scope>NUCLEOTIDE SEQUENCE</scope>
    <source>
        <strain evidence="2">BED1</strain>
    </source>
</reference>
<feature type="chain" id="PRO_5042062854" evidence="1">
    <location>
        <begin position="29"/>
        <end position="415"/>
    </location>
</feature>
<protein>
    <submittedName>
        <fullName evidence="2">Uncharacterized protein</fullName>
    </submittedName>
</protein>
<reference evidence="2" key="2">
    <citation type="journal article" date="2020" name="Nat. Commun.">
        <title>Large-scale genome sequencing of mycorrhizal fungi provides insights into the early evolution of symbiotic traits.</title>
        <authorList>
            <person name="Miyauchi S."/>
            <person name="Kiss E."/>
            <person name="Kuo A."/>
            <person name="Drula E."/>
            <person name="Kohler A."/>
            <person name="Sanchez-Garcia M."/>
            <person name="Morin E."/>
            <person name="Andreopoulos B."/>
            <person name="Barry K.W."/>
            <person name="Bonito G."/>
            <person name="Buee M."/>
            <person name="Carver A."/>
            <person name="Chen C."/>
            <person name="Cichocki N."/>
            <person name="Clum A."/>
            <person name="Culley D."/>
            <person name="Crous P.W."/>
            <person name="Fauchery L."/>
            <person name="Girlanda M."/>
            <person name="Hayes R.D."/>
            <person name="Keri Z."/>
            <person name="LaButti K."/>
            <person name="Lipzen A."/>
            <person name="Lombard V."/>
            <person name="Magnuson J."/>
            <person name="Maillard F."/>
            <person name="Murat C."/>
            <person name="Nolan M."/>
            <person name="Ohm R.A."/>
            <person name="Pangilinan J."/>
            <person name="Pereira M.F."/>
            <person name="Perotto S."/>
            <person name="Peter M."/>
            <person name="Pfister S."/>
            <person name="Riley R."/>
            <person name="Sitrit Y."/>
            <person name="Stielow J.B."/>
            <person name="Szollosi G."/>
            <person name="Zifcakova L."/>
            <person name="Stursova M."/>
            <person name="Spatafora J.W."/>
            <person name="Tedersoo L."/>
            <person name="Vaario L.M."/>
            <person name="Yamada A."/>
            <person name="Yan M."/>
            <person name="Wang P."/>
            <person name="Xu J."/>
            <person name="Bruns T."/>
            <person name="Baldrian P."/>
            <person name="Vilgalys R."/>
            <person name="Dunand C."/>
            <person name="Henrissat B."/>
            <person name="Grigoriev I.V."/>
            <person name="Hibbett D."/>
            <person name="Nagy L.G."/>
            <person name="Martin F.M."/>
        </authorList>
    </citation>
    <scope>NUCLEOTIDE SEQUENCE</scope>
    <source>
        <strain evidence="2">BED1</strain>
    </source>
</reference>
<organism evidence="2 3">
    <name type="scientific">Boletus edulis BED1</name>
    <dbReference type="NCBI Taxonomy" id="1328754"/>
    <lineage>
        <taxon>Eukaryota</taxon>
        <taxon>Fungi</taxon>
        <taxon>Dikarya</taxon>
        <taxon>Basidiomycota</taxon>
        <taxon>Agaricomycotina</taxon>
        <taxon>Agaricomycetes</taxon>
        <taxon>Agaricomycetidae</taxon>
        <taxon>Boletales</taxon>
        <taxon>Boletineae</taxon>
        <taxon>Boletaceae</taxon>
        <taxon>Boletoideae</taxon>
        <taxon>Boletus</taxon>
    </lineage>
</organism>
<feature type="signal peptide" evidence="1">
    <location>
        <begin position="1"/>
        <end position="28"/>
    </location>
</feature>
<sequence length="415" mass="46595">MILFSTICCQWHLAIVIVVIRCFQKARSNCSGSTNEQPSCTISGICKQAEELTTRLSDTLSQSNSTPMPPLILGGGSPAHELTQQESQDTIDAEQECATVPLSQPNYTNIYSTDLNAADTLDDKETWEKEVLDEFSHEFNDADDLEGIDSFGSTGELANKEAALPLPPAAGLGVGTHAMLPMWLASEYGHLHKHLTVEMKKNVPGLPKCYQNNTFYDGVDNPYLAVRSTFQLSSSLFHQPRFFIWFLHLLADRIPCPACHDAGRQPTKSFWNLSILNMLPPPLRDQFKFWLTHRSGLTLQLTSFLCEVFIADVRPEQFTTIIQAAHYQRYDLLHCQFLEMVLHQIGSGTLFSIWTTTTPFGAFGDRNGYAGFVPTARYFAKFYDMLVEEFAPAMYQLISLLPADVIKQNHSFKIC</sequence>
<evidence type="ECO:0000313" key="3">
    <source>
        <dbReference type="Proteomes" id="UP001194468"/>
    </source>
</evidence>
<keyword evidence="3" id="KW-1185">Reference proteome</keyword>
<proteinExistence type="predicted"/>
<gene>
    <name evidence="2" type="ORF">L210DRAFT_934661</name>
</gene>